<sequence>MGSADDQNLSSAIIDGHKKYPDSAFVVPSDPPRVMLPMNLYQEVIQAPDSEISFSAEIYENFLGRYTHVGESRREVIEAVRVDLTRNMSGVLRPIQEEAKFAMKQLFGESEEWKTFNTYHMVLRMIGLMSGRVFVGLPLSRKEDWIRASVTFATDVGKCRMAVLRWNPWIRPFVLPFLPEVRQTRRALQKANEQMRPLVKDILQKENLPEEKPAKPGASGAFVLWMMKYLTPSEKTPETVGTNQMLLSFAAIHTTSSTTTLALHDLLGRPEYVGPLREEIEEVIKEDGVERDENGQVFLSKSSIGKLKKLDSFIKESQRTSPLSFVGTSRRLRKDQTFSNGMKLPAGTPISFPLWAMYNSTTTNTFSPDYNAGTGNAPPNEFDGFRFARLRDQPGREMKHQAATTGPDAFNFGHGPHACPGRFFAVHVIKCIFIELLMNYDIQLKGADGLDHVERPPNQIKQVIVQPNFASEVEVRKRTSV</sequence>
<evidence type="ECO:0000256" key="1">
    <source>
        <dbReference type="ARBA" id="ARBA00001971"/>
    </source>
</evidence>
<dbReference type="GO" id="GO:0004497">
    <property type="term" value="F:monooxygenase activity"/>
    <property type="evidence" value="ECO:0007669"/>
    <property type="project" value="UniProtKB-KW"/>
</dbReference>
<dbReference type="PANTHER" id="PTHR46206">
    <property type="entry name" value="CYTOCHROME P450"/>
    <property type="match status" value="1"/>
</dbReference>
<dbReference type="OrthoDB" id="1844152at2759"/>
<evidence type="ECO:0008006" key="12">
    <source>
        <dbReference type="Google" id="ProtNLM"/>
    </source>
</evidence>
<keyword evidence="11" id="KW-1185">Reference proteome</keyword>
<dbReference type="CDD" id="cd11041">
    <property type="entry name" value="CYP503A1-like"/>
    <property type="match status" value="1"/>
</dbReference>
<protein>
    <recommendedName>
        <fullName evidence="12">Cytochrome P450</fullName>
    </recommendedName>
</protein>
<dbReference type="GO" id="GO:0016705">
    <property type="term" value="F:oxidoreductase activity, acting on paired donors, with incorporation or reduction of molecular oxygen"/>
    <property type="evidence" value="ECO:0007669"/>
    <property type="project" value="InterPro"/>
</dbReference>
<dbReference type="SUPFAM" id="SSF48264">
    <property type="entry name" value="Cytochrome P450"/>
    <property type="match status" value="1"/>
</dbReference>
<dbReference type="PANTHER" id="PTHR46206:SF6">
    <property type="entry name" value="CYTOCHROME P450 MONOOXYGENASE AN1598-RELATED"/>
    <property type="match status" value="1"/>
</dbReference>
<evidence type="ECO:0000256" key="3">
    <source>
        <dbReference type="ARBA" id="ARBA00010617"/>
    </source>
</evidence>
<dbReference type="InterPro" id="IPR017972">
    <property type="entry name" value="Cyt_P450_CS"/>
</dbReference>
<keyword evidence="7 9" id="KW-0408">Iron</keyword>
<gene>
    <name evidence="10" type="ORF">CORC01_07607</name>
</gene>
<dbReference type="Pfam" id="PF00067">
    <property type="entry name" value="p450"/>
    <property type="match status" value="1"/>
</dbReference>
<evidence type="ECO:0000313" key="10">
    <source>
        <dbReference type="EMBL" id="OHE97166.1"/>
    </source>
</evidence>
<keyword evidence="8 9" id="KW-0503">Monooxygenase</keyword>
<comment type="similarity">
    <text evidence="3 9">Belongs to the cytochrome P450 family.</text>
</comment>
<dbReference type="EMBL" id="MJBS01000061">
    <property type="protein sequence ID" value="OHE97166.1"/>
    <property type="molecule type" value="Genomic_DNA"/>
</dbReference>
<keyword evidence="6 9" id="KW-0560">Oxidoreductase</keyword>
<evidence type="ECO:0000256" key="7">
    <source>
        <dbReference type="ARBA" id="ARBA00023004"/>
    </source>
</evidence>
<dbReference type="GeneID" id="34560752"/>
<dbReference type="GO" id="GO:0005506">
    <property type="term" value="F:iron ion binding"/>
    <property type="evidence" value="ECO:0007669"/>
    <property type="project" value="InterPro"/>
</dbReference>
<dbReference type="InterPro" id="IPR001128">
    <property type="entry name" value="Cyt_P450"/>
</dbReference>
<dbReference type="RefSeq" id="XP_022474321.1">
    <property type="nucleotide sequence ID" value="XM_022619242.1"/>
</dbReference>
<dbReference type="GO" id="GO:0016020">
    <property type="term" value="C:membrane"/>
    <property type="evidence" value="ECO:0007669"/>
    <property type="project" value="UniProtKB-SubCell"/>
</dbReference>
<dbReference type="Gene3D" id="1.10.630.10">
    <property type="entry name" value="Cytochrome P450"/>
    <property type="match status" value="1"/>
</dbReference>
<accession>A0A1G4B751</accession>
<dbReference type="STRING" id="1209926.A0A1G4B751"/>
<evidence type="ECO:0000256" key="6">
    <source>
        <dbReference type="ARBA" id="ARBA00023002"/>
    </source>
</evidence>
<comment type="caution">
    <text evidence="10">The sequence shown here is derived from an EMBL/GenBank/DDBJ whole genome shotgun (WGS) entry which is preliminary data.</text>
</comment>
<reference evidence="10 11" key="1">
    <citation type="submission" date="2016-09" db="EMBL/GenBank/DDBJ databases">
        <authorList>
            <person name="Capua I."/>
            <person name="De Benedictis P."/>
            <person name="Joannis T."/>
            <person name="Lombin L.H."/>
            <person name="Cattoli G."/>
        </authorList>
    </citation>
    <scope>NUCLEOTIDE SEQUENCE [LARGE SCALE GENOMIC DNA]</scope>
    <source>
        <strain evidence="10 11">IMI 309357</strain>
    </source>
</reference>
<dbReference type="InterPro" id="IPR036396">
    <property type="entry name" value="Cyt_P450_sf"/>
</dbReference>
<comment type="subcellular location">
    <subcellularLocation>
        <location evidence="2">Membrane</location>
        <topology evidence="2">Single-pass membrane protein</topology>
    </subcellularLocation>
</comment>
<organism evidence="10 11">
    <name type="scientific">Colletotrichum orchidophilum</name>
    <dbReference type="NCBI Taxonomy" id="1209926"/>
    <lineage>
        <taxon>Eukaryota</taxon>
        <taxon>Fungi</taxon>
        <taxon>Dikarya</taxon>
        <taxon>Ascomycota</taxon>
        <taxon>Pezizomycotina</taxon>
        <taxon>Sordariomycetes</taxon>
        <taxon>Hypocreomycetidae</taxon>
        <taxon>Glomerellales</taxon>
        <taxon>Glomerellaceae</taxon>
        <taxon>Colletotrichum</taxon>
    </lineage>
</organism>
<evidence type="ECO:0000256" key="9">
    <source>
        <dbReference type="RuleBase" id="RU000461"/>
    </source>
</evidence>
<keyword evidence="5 9" id="KW-0479">Metal-binding</keyword>
<comment type="cofactor">
    <cofactor evidence="1">
        <name>heme</name>
        <dbReference type="ChEBI" id="CHEBI:30413"/>
    </cofactor>
</comment>
<evidence type="ECO:0000256" key="8">
    <source>
        <dbReference type="ARBA" id="ARBA00023033"/>
    </source>
</evidence>
<dbReference type="AlphaFoldDB" id="A0A1G4B751"/>
<proteinExistence type="inferred from homology"/>
<evidence type="ECO:0000256" key="2">
    <source>
        <dbReference type="ARBA" id="ARBA00004167"/>
    </source>
</evidence>
<dbReference type="Proteomes" id="UP000176998">
    <property type="component" value="Unassembled WGS sequence"/>
</dbReference>
<keyword evidence="4 9" id="KW-0349">Heme</keyword>
<evidence type="ECO:0000256" key="4">
    <source>
        <dbReference type="ARBA" id="ARBA00022617"/>
    </source>
</evidence>
<name>A0A1G4B751_9PEZI</name>
<dbReference type="GO" id="GO:0020037">
    <property type="term" value="F:heme binding"/>
    <property type="evidence" value="ECO:0007669"/>
    <property type="project" value="InterPro"/>
</dbReference>
<dbReference type="PROSITE" id="PS00086">
    <property type="entry name" value="CYTOCHROME_P450"/>
    <property type="match status" value="1"/>
</dbReference>
<evidence type="ECO:0000256" key="5">
    <source>
        <dbReference type="ARBA" id="ARBA00022723"/>
    </source>
</evidence>
<evidence type="ECO:0000313" key="11">
    <source>
        <dbReference type="Proteomes" id="UP000176998"/>
    </source>
</evidence>